<feature type="coiled-coil region" evidence="1">
    <location>
        <begin position="3"/>
        <end position="37"/>
    </location>
</feature>
<evidence type="ECO:0000256" key="1">
    <source>
        <dbReference type="SAM" id="Coils"/>
    </source>
</evidence>
<reference evidence="2" key="1">
    <citation type="submission" date="2022-11" db="EMBL/GenBank/DDBJ databases">
        <title>Centuries of genome instability and evolution in soft-shell clam transmissible cancer (bioRxiv).</title>
        <authorList>
            <person name="Hart S.F.M."/>
            <person name="Yonemitsu M.A."/>
            <person name="Giersch R.M."/>
            <person name="Beal B.F."/>
            <person name="Arriagada G."/>
            <person name="Davis B.W."/>
            <person name="Ostrander E.A."/>
            <person name="Goff S.P."/>
            <person name="Metzger M.J."/>
        </authorList>
    </citation>
    <scope>NUCLEOTIDE SEQUENCE</scope>
    <source>
        <strain evidence="2">MELC-2E11</strain>
        <tissue evidence="2">Siphon/mantle</tissue>
    </source>
</reference>
<dbReference type="Proteomes" id="UP001164746">
    <property type="component" value="Chromosome 7"/>
</dbReference>
<feature type="non-terminal residue" evidence="2">
    <location>
        <position position="1"/>
    </location>
</feature>
<organism evidence="2 3">
    <name type="scientific">Mya arenaria</name>
    <name type="common">Soft-shell clam</name>
    <dbReference type="NCBI Taxonomy" id="6604"/>
    <lineage>
        <taxon>Eukaryota</taxon>
        <taxon>Metazoa</taxon>
        <taxon>Spiralia</taxon>
        <taxon>Lophotrochozoa</taxon>
        <taxon>Mollusca</taxon>
        <taxon>Bivalvia</taxon>
        <taxon>Autobranchia</taxon>
        <taxon>Heteroconchia</taxon>
        <taxon>Euheterodonta</taxon>
        <taxon>Imparidentia</taxon>
        <taxon>Neoheterodontei</taxon>
        <taxon>Myida</taxon>
        <taxon>Myoidea</taxon>
        <taxon>Myidae</taxon>
        <taxon>Mya</taxon>
    </lineage>
</organism>
<keyword evidence="3" id="KW-1185">Reference proteome</keyword>
<evidence type="ECO:0000313" key="2">
    <source>
        <dbReference type="EMBL" id="WAR10210.1"/>
    </source>
</evidence>
<keyword evidence="1" id="KW-0175">Coiled coil</keyword>
<evidence type="ECO:0000313" key="3">
    <source>
        <dbReference type="Proteomes" id="UP001164746"/>
    </source>
</evidence>
<name>A0ABY7ELW3_MYAAR</name>
<proteinExistence type="predicted"/>
<gene>
    <name evidence="2" type="ORF">MAR_035286</name>
</gene>
<sequence>NELAVAKAEIKRLQDELSSKEINIIKLEDKIKAMEVTKPKEEVGPSVILDKTTVEQIRKIVLNKQIHYVTISVPRHMIDFVMDKIKKGSLYEYGQNVVGKEDLIMVFGQLCSRIEDDTQTAVEMANIRPDDKKKVLALMFHRVGANRTADDVKDCRYKHADKLDTVHVPFKDI</sequence>
<protein>
    <submittedName>
        <fullName evidence="2">Uncharacterized protein</fullName>
    </submittedName>
</protein>
<accession>A0ABY7ELW3</accession>
<dbReference type="EMBL" id="CP111018">
    <property type="protein sequence ID" value="WAR10210.1"/>
    <property type="molecule type" value="Genomic_DNA"/>
</dbReference>